<proteinExistence type="inferred from homology"/>
<organism evidence="1 2">
    <name type="scientific">Aliarcobacter butzleri L351</name>
    <dbReference type="NCBI Taxonomy" id="1447259"/>
    <lineage>
        <taxon>Bacteria</taxon>
        <taxon>Pseudomonadati</taxon>
        <taxon>Campylobacterota</taxon>
        <taxon>Epsilonproteobacteria</taxon>
        <taxon>Campylobacterales</taxon>
        <taxon>Arcobacteraceae</taxon>
        <taxon>Aliarcobacter</taxon>
    </lineage>
</organism>
<gene>
    <name evidence="1" type="ORF">AF76_05025</name>
</gene>
<evidence type="ECO:0000313" key="2">
    <source>
        <dbReference type="Proteomes" id="UP000035526"/>
    </source>
</evidence>
<dbReference type="EMBL" id="JAIS01000070">
    <property type="protein sequence ID" value="KLE01443.1"/>
    <property type="molecule type" value="Genomic_DNA"/>
</dbReference>
<dbReference type="PANTHER" id="PTHR30189:SF1">
    <property type="entry name" value="LPS-ASSEMBLY PROTEIN LPTD"/>
    <property type="match status" value="1"/>
</dbReference>
<accession>A0A837J6U6</accession>
<dbReference type="AlphaFoldDB" id="A0A837J6U6"/>
<dbReference type="PANTHER" id="PTHR30189">
    <property type="entry name" value="LPS-ASSEMBLY PROTEIN"/>
    <property type="match status" value="1"/>
</dbReference>
<dbReference type="GO" id="GO:1990351">
    <property type="term" value="C:transporter complex"/>
    <property type="evidence" value="ECO:0007669"/>
    <property type="project" value="TreeGrafter"/>
</dbReference>
<dbReference type="GO" id="GO:0009279">
    <property type="term" value="C:cell outer membrane"/>
    <property type="evidence" value="ECO:0007669"/>
    <property type="project" value="InterPro"/>
</dbReference>
<reference evidence="1 2" key="1">
    <citation type="submission" date="2014-01" db="EMBL/GenBank/DDBJ databases">
        <title>Development of a Comparative Genomic Fingerprinting Assay for High Resolution Genotyping of Arcobacter butzleri.</title>
        <authorList>
            <person name="Webb A.L."/>
            <person name="Inglis G.D."/>
            <person name="Kruczkiewicz P."/>
            <person name="Selinger L.B."/>
            <person name="Taboada E.N."/>
        </authorList>
    </citation>
    <scope>NUCLEOTIDE SEQUENCE [LARGE SCALE GENOMIC DNA]</scope>
    <source>
        <strain evidence="1 2">L351</strain>
    </source>
</reference>
<dbReference type="Proteomes" id="UP000035526">
    <property type="component" value="Unassembled WGS sequence"/>
</dbReference>
<dbReference type="InterPro" id="IPR050218">
    <property type="entry name" value="LptD"/>
</dbReference>
<sequence length="731" mass="85439">MRKIITSLIITSALLQAQEINNEKFQLIAKDIDSKDKVITAVGDVVIYSPTYYLSADKIIFDQDNETFELFDNVLIIKDNNIQTQSNYAFVDLKNDVSKQYPTFLYENSSNIWVNTKESNKNKELVDLESSIISSCDCEDPVWSIRASSMDYDTEKMWINTYNSRLYVKDVPVFYTPYFGFPTDTTRRTGLLIPTIGYSGGEGFRYSQPIYFAPADNYDFELIPQIRTNRGEGAYGIYRYADSPDSTLRIKTGYFNEKSSYMEKKGLRNSEDYGSDLEYSRKNLFATKNEHQDGVYVLARYLNDVQYNNLDDSSYSINTDKKVESKFNYFYNTSDYYAGTYTRYYIDTSRDATTREMVSNNETLQELPQVHLHSYNKELLDNLIYSMDAKYMNYTRPRGLTANVYEFNVPISYTKYFADDFLYLTLENKTIINEYEYGNYKKGFVYRERNPDGSIKPSFRYEDGTLIQNKSSILLGSDLIKPYNDYLHTMNLSAEYVIPKNLKEDGDLYGITVEKKNDEDRYNELSIFPTLKDQKYVNLSLNQSLYDKENLKQFINHKMTQAILYDEIGDARLEDYENYVKINHDYGSISGRVIYNIQDGQVVEDSINNTFRFGYFSFGAGYYQSKKTENIFNDRDDLESYRFNAAYRLAKDYSIRYYENYNIKEKTKNRQGIGLAINDNCWNLDLSIEKEIFPRSTGEYDAQEQTILYAIITLKPIGGIRQNYQLEENSK</sequence>
<dbReference type="GO" id="GO:0015920">
    <property type="term" value="P:lipopolysaccharide transport"/>
    <property type="evidence" value="ECO:0007669"/>
    <property type="project" value="InterPro"/>
</dbReference>
<comment type="caution">
    <text evidence="1">The sequence shown here is derived from an EMBL/GenBank/DDBJ whole genome shotgun (WGS) entry which is preliminary data.</text>
</comment>
<dbReference type="GO" id="GO:0043165">
    <property type="term" value="P:Gram-negative-bacterium-type cell outer membrane assembly"/>
    <property type="evidence" value="ECO:0007669"/>
    <property type="project" value="InterPro"/>
</dbReference>
<name>A0A837J6U6_9BACT</name>
<dbReference type="InterPro" id="IPR020889">
    <property type="entry name" value="LipoPS_assembly_LptD"/>
</dbReference>
<evidence type="ECO:0000313" key="1">
    <source>
        <dbReference type="EMBL" id="KLE01443.1"/>
    </source>
</evidence>
<dbReference type="RefSeq" id="WP_046991558.1">
    <property type="nucleotide sequence ID" value="NZ_JAIS01000070.1"/>
</dbReference>
<protein>
    <submittedName>
        <fullName evidence="1">Organic solvent tolerance protein</fullName>
    </submittedName>
</protein>
<dbReference type="HAMAP" id="MF_01411">
    <property type="entry name" value="LPS_assembly_LptD"/>
    <property type="match status" value="1"/>
</dbReference>